<keyword evidence="2" id="KW-0808">Transferase</keyword>
<evidence type="ECO:0000313" key="2">
    <source>
        <dbReference type="EMBL" id="GER26761.1"/>
    </source>
</evidence>
<feature type="transmembrane region" description="Helical" evidence="1">
    <location>
        <begin position="42"/>
        <end position="69"/>
    </location>
</feature>
<evidence type="ECO:0000313" key="3">
    <source>
        <dbReference type="Proteomes" id="UP000325081"/>
    </source>
</evidence>
<name>A0A5A7P2J6_STRAF</name>
<reference evidence="3" key="1">
    <citation type="journal article" date="2019" name="Curr. Biol.">
        <title>Genome Sequence of Striga asiatica Provides Insight into the Evolution of Plant Parasitism.</title>
        <authorList>
            <person name="Yoshida S."/>
            <person name="Kim S."/>
            <person name="Wafula E.K."/>
            <person name="Tanskanen J."/>
            <person name="Kim Y.M."/>
            <person name="Honaas L."/>
            <person name="Yang Z."/>
            <person name="Spallek T."/>
            <person name="Conn C.E."/>
            <person name="Ichihashi Y."/>
            <person name="Cheong K."/>
            <person name="Cui S."/>
            <person name="Der J.P."/>
            <person name="Gundlach H."/>
            <person name="Jiao Y."/>
            <person name="Hori C."/>
            <person name="Ishida J.K."/>
            <person name="Kasahara H."/>
            <person name="Kiba T."/>
            <person name="Kim M.S."/>
            <person name="Koo N."/>
            <person name="Laohavisit A."/>
            <person name="Lee Y.H."/>
            <person name="Lumba S."/>
            <person name="McCourt P."/>
            <person name="Mortimer J.C."/>
            <person name="Mutuku J.M."/>
            <person name="Nomura T."/>
            <person name="Sasaki-Sekimoto Y."/>
            <person name="Seto Y."/>
            <person name="Wang Y."/>
            <person name="Wakatake T."/>
            <person name="Sakakibara H."/>
            <person name="Demura T."/>
            <person name="Yamaguchi S."/>
            <person name="Yoneyama K."/>
            <person name="Manabe R.I."/>
            <person name="Nelson D.C."/>
            <person name="Schulman A.H."/>
            <person name="Timko M.P."/>
            <person name="dePamphilis C.W."/>
            <person name="Choi D."/>
            <person name="Shirasu K."/>
        </authorList>
    </citation>
    <scope>NUCLEOTIDE SEQUENCE [LARGE SCALE GENOMIC DNA]</scope>
    <source>
        <strain evidence="3">cv. UVA1</strain>
    </source>
</reference>
<comment type="caution">
    <text evidence="2">The sequence shown here is derived from an EMBL/GenBank/DDBJ whole genome shotgun (WGS) entry which is preliminary data.</text>
</comment>
<accession>A0A5A7P2J6</accession>
<feature type="transmembrane region" description="Helical" evidence="1">
    <location>
        <begin position="103"/>
        <end position="119"/>
    </location>
</feature>
<dbReference type="AlphaFoldDB" id="A0A5A7P2J6"/>
<keyword evidence="1" id="KW-0472">Membrane</keyword>
<keyword evidence="3" id="KW-1185">Reference proteome</keyword>
<feature type="transmembrane region" description="Helical" evidence="1">
    <location>
        <begin position="126"/>
        <end position="144"/>
    </location>
</feature>
<dbReference type="Proteomes" id="UP000325081">
    <property type="component" value="Unassembled WGS sequence"/>
</dbReference>
<dbReference type="OrthoDB" id="16906at2759"/>
<keyword evidence="1" id="KW-0812">Transmembrane</keyword>
<dbReference type="GO" id="GO:0032259">
    <property type="term" value="P:methylation"/>
    <property type="evidence" value="ECO:0007669"/>
    <property type="project" value="UniProtKB-KW"/>
</dbReference>
<keyword evidence="2" id="KW-0489">Methyltransferase</keyword>
<evidence type="ECO:0000256" key="1">
    <source>
        <dbReference type="SAM" id="Phobius"/>
    </source>
</evidence>
<sequence length="145" mass="15761">MAKSSPSPLIPLLLVAATGLVLRGNSFPLSLNLLNASEAENVIFTCFLFVPFLALGYTFVLPLAILFVVYMISTMLFGPLVLILAAYIATKCSTFFGGNGEELGWGCLLLLVFFLLQWVSLDEGRWLGPVFFVAVMIFVCCHVGS</sequence>
<keyword evidence="1" id="KW-1133">Transmembrane helix</keyword>
<feature type="transmembrane region" description="Helical" evidence="1">
    <location>
        <begin position="76"/>
        <end position="97"/>
    </location>
</feature>
<organism evidence="2 3">
    <name type="scientific">Striga asiatica</name>
    <name type="common">Asiatic witchweed</name>
    <name type="synonym">Buchnera asiatica</name>
    <dbReference type="NCBI Taxonomy" id="4170"/>
    <lineage>
        <taxon>Eukaryota</taxon>
        <taxon>Viridiplantae</taxon>
        <taxon>Streptophyta</taxon>
        <taxon>Embryophyta</taxon>
        <taxon>Tracheophyta</taxon>
        <taxon>Spermatophyta</taxon>
        <taxon>Magnoliopsida</taxon>
        <taxon>eudicotyledons</taxon>
        <taxon>Gunneridae</taxon>
        <taxon>Pentapetalae</taxon>
        <taxon>asterids</taxon>
        <taxon>lamiids</taxon>
        <taxon>Lamiales</taxon>
        <taxon>Orobanchaceae</taxon>
        <taxon>Buchnereae</taxon>
        <taxon>Striga</taxon>
    </lineage>
</organism>
<proteinExistence type="predicted"/>
<dbReference type="GO" id="GO:0008168">
    <property type="term" value="F:methyltransferase activity"/>
    <property type="evidence" value="ECO:0007669"/>
    <property type="project" value="UniProtKB-KW"/>
</dbReference>
<dbReference type="EMBL" id="BKCP01001225">
    <property type="protein sequence ID" value="GER26761.1"/>
    <property type="molecule type" value="Genomic_DNA"/>
</dbReference>
<gene>
    <name evidence="2" type="ORF">STAS_02416</name>
</gene>
<protein>
    <submittedName>
        <fullName evidence="2">3-methyl-2-oxobutanoate hydroxymethyltransferase</fullName>
    </submittedName>
</protein>